<evidence type="ECO:0000313" key="2">
    <source>
        <dbReference type="EMBL" id="KFD64624.1"/>
    </source>
</evidence>
<dbReference type="EMBL" id="KL367553">
    <property type="protein sequence ID" value="KFD64624.1"/>
    <property type="molecule type" value="Genomic_DNA"/>
</dbReference>
<name>A0A085N578_9BILA</name>
<organism evidence="2">
    <name type="scientific">Trichuris suis</name>
    <name type="common">pig whipworm</name>
    <dbReference type="NCBI Taxonomy" id="68888"/>
    <lineage>
        <taxon>Eukaryota</taxon>
        <taxon>Metazoa</taxon>
        <taxon>Ecdysozoa</taxon>
        <taxon>Nematoda</taxon>
        <taxon>Enoplea</taxon>
        <taxon>Dorylaimia</taxon>
        <taxon>Trichinellida</taxon>
        <taxon>Trichuridae</taxon>
        <taxon>Trichuris</taxon>
    </lineage>
</organism>
<evidence type="ECO:0000313" key="1">
    <source>
        <dbReference type="EMBL" id="KFD47890.1"/>
    </source>
</evidence>
<evidence type="ECO:0000313" key="3">
    <source>
        <dbReference type="Proteomes" id="UP000030764"/>
    </source>
</evidence>
<gene>
    <name evidence="1" type="ORF">M513_11243</name>
    <name evidence="2" type="ORF">M514_11243</name>
</gene>
<dbReference type="EMBL" id="KL363311">
    <property type="protein sequence ID" value="KFD47890.1"/>
    <property type="molecule type" value="Genomic_DNA"/>
</dbReference>
<protein>
    <submittedName>
        <fullName evidence="2">Uncharacterized protein</fullName>
    </submittedName>
</protein>
<dbReference type="Proteomes" id="UP000030764">
    <property type="component" value="Unassembled WGS sequence"/>
</dbReference>
<dbReference type="AlphaFoldDB" id="A0A085N578"/>
<proteinExistence type="predicted"/>
<dbReference type="Proteomes" id="UP000030758">
    <property type="component" value="Unassembled WGS sequence"/>
</dbReference>
<keyword evidence="3" id="KW-1185">Reference proteome</keyword>
<sequence length="210" mass="24534">MIGTQPEMSGLGFFLCESCELRTLNYVGGNRGYGGTAVLLLKIKCTIKKDRTGKEWMGAWVDFLFHTYVKQHAIPYALWKLEHNVERAPARRCRPRYIHHRAQLGFRGGYSTNSRYPFNQRGQPYRGRLSQNYETGDHFVDFERYFDSMLSYPWTELEKQWKETMRRLTENGVLNPAQHVLSEIEDIVLKKFKSAPTCTNQRLDEANAEI</sequence>
<reference evidence="2 3" key="1">
    <citation type="journal article" date="2014" name="Nat. Genet.">
        <title>Genome and transcriptome of the porcine whipworm Trichuris suis.</title>
        <authorList>
            <person name="Jex A.R."/>
            <person name="Nejsum P."/>
            <person name="Schwarz E.M."/>
            <person name="Hu L."/>
            <person name="Young N.D."/>
            <person name="Hall R.S."/>
            <person name="Korhonen P.K."/>
            <person name="Liao S."/>
            <person name="Thamsborg S."/>
            <person name="Xia J."/>
            <person name="Xu P."/>
            <person name="Wang S."/>
            <person name="Scheerlinck J.P."/>
            <person name="Hofmann A."/>
            <person name="Sternberg P.W."/>
            <person name="Wang J."/>
            <person name="Gasser R.B."/>
        </authorList>
    </citation>
    <scope>NUCLEOTIDE SEQUENCE [LARGE SCALE GENOMIC DNA]</scope>
    <source>
        <strain evidence="2">DCEP-RM93F</strain>
        <strain evidence="1">DCEP-RM93M</strain>
    </source>
</reference>
<accession>A0A085N578</accession>